<dbReference type="Proteomes" id="UP001198893">
    <property type="component" value="Unassembled WGS sequence"/>
</dbReference>
<keyword evidence="5" id="KW-0269">Exonuclease</keyword>
<keyword evidence="2" id="KW-0963">Cytoplasm</keyword>
<keyword evidence="7" id="KW-0175">Coiled coil</keyword>
<evidence type="ECO:0000256" key="2">
    <source>
        <dbReference type="ARBA" id="ARBA00022490"/>
    </source>
</evidence>
<dbReference type="GO" id="GO:0006308">
    <property type="term" value="P:DNA catabolic process"/>
    <property type="evidence" value="ECO:0007669"/>
    <property type="project" value="UniProtKB-UniRule"/>
</dbReference>
<evidence type="ECO:0000256" key="5">
    <source>
        <dbReference type="ARBA" id="ARBA00022839"/>
    </source>
</evidence>
<dbReference type="NCBIfam" id="TIGR01280">
    <property type="entry name" value="xseB"/>
    <property type="match status" value="1"/>
</dbReference>
<comment type="similarity">
    <text evidence="1">Belongs to the XseB family.</text>
</comment>
<reference evidence="9" key="1">
    <citation type="submission" date="2021-10" db="EMBL/GenBank/DDBJ databases">
        <title>Anaerobic single-cell dispensing facilitates the cultivation of human gut bacteria.</title>
        <authorList>
            <person name="Afrizal A."/>
        </authorList>
    </citation>
    <scope>NUCLEOTIDE SEQUENCE</scope>
    <source>
        <strain evidence="9">CLA-AA-H204</strain>
    </source>
</reference>
<name>A0AAW4WI71_9FIRM</name>
<dbReference type="Gene3D" id="1.10.287.1040">
    <property type="entry name" value="Exonuclease VII, small subunit"/>
    <property type="match status" value="1"/>
</dbReference>
<keyword evidence="4 9" id="KW-0378">Hydrolase</keyword>
<dbReference type="InterPro" id="IPR037004">
    <property type="entry name" value="Exonuc_VII_ssu_sf"/>
</dbReference>
<evidence type="ECO:0000313" key="9">
    <source>
        <dbReference type="EMBL" id="MCC2241502.1"/>
    </source>
</evidence>
<evidence type="ECO:0000256" key="4">
    <source>
        <dbReference type="ARBA" id="ARBA00022801"/>
    </source>
</evidence>
<protein>
    <recommendedName>
        <fullName evidence="6">Exodeoxyribonuclease VII small subunit</fullName>
        <ecNumber evidence="6">3.1.11.6</ecNumber>
    </recommendedName>
</protein>
<evidence type="ECO:0000256" key="1">
    <source>
        <dbReference type="ARBA" id="ARBA00009998"/>
    </source>
</evidence>
<dbReference type="PANTHER" id="PTHR34137">
    <property type="entry name" value="EXODEOXYRIBONUCLEASE 7 SMALL SUBUNIT"/>
    <property type="match status" value="1"/>
</dbReference>
<dbReference type="GO" id="GO:0008855">
    <property type="term" value="F:exodeoxyribonuclease VII activity"/>
    <property type="evidence" value="ECO:0007669"/>
    <property type="project" value="UniProtKB-UniRule"/>
</dbReference>
<dbReference type="AlphaFoldDB" id="A0AAW4WI71"/>
<comment type="caution">
    <text evidence="9">The sequence shown here is derived from an EMBL/GenBank/DDBJ whole genome shotgun (WGS) entry which is preliminary data.</text>
</comment>
<evidence type="ECO:0000256" key="3">
    <source>
        <dbReference type="ARBA" id="ARBA00022722"/>
    </source>
</evidence>
<evidence type="ECO:0000256" key="7">
    <source>
        <dbReference type="SAM" id="Coils"/>
    </source>
</evidence>
<dbReference type="PANTHER" id="PTHR34137:SF1">
    <property type="entry name" value="EXODEOXYRIBONUCLEASE 7 SMALL SUBUNIT"/>
    <property type="match status" value="1"/>
</dbReference>
<dbReference type="GO" id="GO:0005829">
    <property type="term" value="C:cytosol"/>
    <property type="evidence" value="ECO:0007669"/>
    <property type="project" value="TreeGrafter"/>
</dbReference>
<evidence type="ECO:0000256" key="8">
    <source>
        <dbReference type="SAM" id="MobiDB-lite"/>
    </source>
</evidence>
<dbReference type="SUPFAM" id="SSF116842">
    <property type="entry name" value="XseB-like"/>
    <property type="match status" value="1"/>
</dbReference>
<evidence type="ECO:0000256" key="6">
    <source>
        <dbReference type="NCBIfam" id="TIGR01280"/>
    </source>
</evidence>
<accession>A0AAW4WI71</accession>
<dbReference type="EC" id="3.1.11.6" evidence="6"/>
<organism evidence="9 10">
    <name type="scientific">Roseburia amylophila</name>
    <dbReference type="NCBI Taxonomy" id="2981794"/>
    <lineage>
        <taxon>Bacteria</taxon>
        <taxon>Bacillati</taxon>
        <taxon>Bacillota</taxon>
        <taxon>Clostridia</taxon>
        <taxon>Lachnospirales</taxon>
        <taxon>Lachnospiraceae</taxon>
        <taxon>Roseburia</taxon>
    </lineage>
</organism>
<dbReference type="EMBL" id="JAJEQW010000003">
    <property type="protein sequence ID" value="MCC2241502.1"/>
    <property type="molecule type" value="Genomic_DNA"/>
</dbReference>
<proteinExistence type="inferred from homology"/>
<dbReference type="InterPro" id="IPR003761">
    <property type="entry name" value="Exonuc_VII_S"/>
</dbReference>
<feature type="coiled-coil region" evidence="7">
    <location>
        <begin position="20"/>
        <end position="77"/>
    </location>
</feature>
<feature type="region of interest" description="Disordered" evidence="8">
    <location>
        <begin position="1"/>
        <end position="20"/>
    </location>
</feature>
<dbReference type="Pfam" id="PF02609">
    <property type="entry name" value="Exonuc_VII_S"/>
    <property type="match status" value="1"/>
</dbReference>
<dbReference type="RefSeq" id="WP_227709760.1">
    <property type="nucleotide sequence ID" value="NZ_JAJEQW010000003.1"/>
</dbReference>
<sequence length="83" mass="9723">MTDHTINENETDNITGKKENENLEDLFAEVEQLIAHMEEDISLDESFVCYEQGMKKLKHCSERIDSIEKKMLVLNEQGMLEEF</sequence>
<evidence type="ECO:0000313" key="10">
    <source>
        <dbReference type="Proteomes" id="UP001198893"/>
    </source>
</evidence>
<dbReference type="GO" id="GO:0009318">
    <property type="term" value="C:exodeoxyribonuclease VII complex"/>
    <property type="evidence" value="ECO:0007669"/>
    <property type="project" value="UniProtKB-UniRule"/>
</dbReference>
<keyword evidence="3" id="KW-0540">Nuclease</keyword>
<gene>
    <name evidence="9" type="primary">xseB</name>
    <name evidence="9" type="ORF">LKD47_04170</name>
</gene>